<organism evidence="3 4">
    <name type="scientific">Sarcoptes scabiei</name>
    <name type="common">Itch mite</name>
    <name type="synonym">Acarus scabiei</name>
    <dbReference type="NCBI Taxonomy" id="52283"/>
    <lineage>
        <taxon>Eukaryota</taxon>
        <taxon>Metazoa</taxon>
        <taxon>Ecdysozoa</taxon>
        <taxon>Arthropoda</taxon>
        <taxon>Chelicerata</taxon>
        <taxon>Arachnida</taxon>
        <taxon>Acari</taxon>
        <taxon>Acariformes</taxon>
        <taxon>Sarcoptiformes</taxon>
        <taxon>Astigmata</taxon>
        <taxon>Psoroptidia</taxon>
        <taxon>Sarcoptoidea</taxon>
        <taxon>Sarcoptidae</taxon>
        <taxon>Sarcoptinae</taxon>
        <taxon>Sarcoptes</taxon>
    </lineage>
</organism>
<dbReference type="GO" id="GO:0006936">
    <property type="term" value="P:muscle contraction"/>
    <property type="evidence" value="ECO:0007669"/>
    <property type="project" value="TreeGrafter"/>
</dbReference>
<dbReference type="VEuPathDB" id="VectorBase:SSCA007078"/>
<dbReference type="AlphaFoldDB" id="A0A132AAU2"/>
<comment type="caution">
    <text evidence="3">The sequence shown here is derived from an EMBL/GenBank/DDBJ whole genome shotgun (WGS) entry which is preliminary data.</text>
</comment>
<feature type="compositionally biased region" description="Basic and acidic residues" evidence="2">
    <location>
        <begin position="44"/>
        <end position="75"/>
    </location>
</feature>
<dbReference type="InterPro" id="IPR050875">
    <property type="entry name" value="Troponin_I"/>
</dbReference>
<dbReference type="EMBL" id="JXLN01011711">
    <property type="protein sequence ID" value="KPM07580.1"/>
    <property type="molecule type" value="Genomic_DNA"/>
</dbReference>
<evidence type="ECO:0000256" key="1">
    <source>
        <dbReference type="ARBA" id="ARBA00009930"/>
    </source>
</evidence>
<dbReference type="InterPro" id="IPR001978">
    <property type="entry name" value="Troponin"/>
</dbReference>
<comment type="similarity">
    <text evidence="1">Belongs to the troponin I family.</text>
</comment>
<evidence type="ECO:0000256" key="2">
    <source>
        <dbReference type="SAM" id="MobiDB-lite"/>
    </source>
</evidence>
<feature type="region of interest" description="Disordered" evidence="2">
    <location>
        <begin position="200"/>
        <end position="234"/>
    </location>
</feature>
<proteinExistence type="inferred from homology"/>
<gene>
    <name evidence="3" type="ORF">QR98_0060770</name>
</gene>
<dbReference type="OrthoDB" id="371899at2759"/>
<dbReference type="Proteomes" id="UP000616769">
    <property type="component" value="Unassembled WGS sequence"/>
</dbReference>
<protein>
    <submittedName>
        <fullName evidence="3">Troponin I protein-like protein 2</fullName>
    </submittedName>
</protein>
<dbReference type="PANTHER" id="PTHR13738">
    <property type="entry name" value="TROPONIN I"/>
    <property type="match status" value="1"/>
</dbReference>
<dbReference type="Pfam" id="PF00992">
    <property type="entry name" value="Troponin"/>
    <property type="match status" value="1"/>
</dbReference>
<evidence type="ECO:0000313" key="4">
    <source>
        <dbReference type="Proteomes" id="UP000616769"/>
    </source>
</evidence>
<feature type="compositionally biased region" description="Basic residues" evidence="2">
    <location>
        <begin position="22"/>
        <end position="43"/>
    </location>
</feature>
<evidence type="ECO:0000313" key="3">
    <source>
        <dbReference type="EMBL" id="KPM07580.1"/>
    </source>
</evidence>
<name>A0A132AAU2_SARSC</name>
<feature type="compositionally biased region" description="Low complexity" evidence="2">
    <location>
        <begin position="208"/>
        <end position="225"/>
    </location>
</feature>
<feature type="compositionally biased region" description="Basic and acidic residues" evidence="2">
    <location>
        <begin position="1"/>
        <end position="17"/>
    </location>
</feature>
<dbReference type="SUPFAM" id="SSF90250">
    <property type="entry name" value="Troponin coil-coiled subunits"/>
    <property type="match status" value="1"/>
</dbReference>
<accession>A0A132AAU2</accession>
<feature type="region of interest" description="Disordered" evidence="2">
    <location>
        <begin position="1"/>
        <end position="75"/>
    </location>
</feature>
<dbReference type="GO" id="GO:0005861">
    <property type="term" value="C:troponin complex"/>
    <property type="evidence" value="ECO:0007669"/>
    <property type="project" value="InterPro"/>
</dbReference>
<sequence>MAEKERKKREIRERLEAQIKSTQKKKGFMTPERKKRLRQLLRRKAADEVKRQQEMKEKERQRVITERTGEQKPLPDDADKLREICKEYHNRIYKLNEDKWDLELHTCIKEYEIADLQSRVNDMRGKLYVTFQFFCAIDFNIRKNLIDYFLSIRDSIIPPLKKVSKYQTQLEKMRQWTYKLAKMDMRGGLKAVRKEIDLDEKHKKTETKPAWAAEAKPAKQAVEAVENADVEDDE</sequence>
<dbReference type="PANTHER" id="PTHR13738:SF1">
    <property type="entry name" value="TROPONIN I"/>
    <property type="match status" value="1"/>
</dbReference>
<reference evidence="3 4" key="1">
    <citation type="journal article" date="2015" name="Parasit. Vectors">
        <title>Draft genome of the scabies mite.</title>
        <authorList>
            <person name="Rider S.D.Jr."/>
            <person name="Morgan M.S."/>
            <person name="Arlian L.G."/>
        </authorList>
    </citation>
    <scope>NUCLEOTIDE SEQUENCE [LARGE SCALE GENOMIC DNA]</scope>
    <source>
        <strain evidence="3">Arlian Lab</strain>
    </source>
</reference>
<dbReference type="InterPro" id="IPR038077">
    <property type="entry name" value="Troponin_sf"/>
</dbReference>
<dbReference type="Gene3D" id="1.20.5.350">
    <property type="match status" value="2"/>
</dbReference>